<evidence type="ECO:0000313" key="2">
    <source>
        <dbReference type="Proteomes" id="UP000002035"/>
    </source>
</evidence>
<organism evidence="1 2">
    <name type="scientific">Arthroderma otae (strain ATCC MYA-4605 / CBS 113480)</name>
    <name type="common">Microsporum canis</name>
    <dbReference type="NCBI Taxonomy" id="554155"/>
    <lineage>
        <taxon>Eukaryota</taxon>
        <taxon>Fungi</taxon>
        <taxon>Dikarya</taxon>
        <taxon>Ascomycota</taxon>
        <taxon>Pezizomycotina</taxon>
        <taxon>Eurotiomycetes</taxon>
        <taxon>Eurotiomycetidae</taxon>
        <taxon>Onygenales</taxon>
        <taxon>Arthrodermataceae</taxon>
        <taxon>Microsporum</taxon>
    </lineage>
</organism>
<name>C5FGH9_ARTOC</name>
<accession>C5FGH9</accession>
<dbReference type="Proteomes" id="UP000002035">
    <property type="component" value="Unassembled WGS sequence"/>
</dbReference>
<protein>
    <submittedName>
        <fullName evidence="1">Uncharacterized protein</fullName>
    </submittedName>
</protein>
<dbReference type="RefSeq" id="XP_002849749.1">
    <property type="nucleotide sequence ID" value="XM_002849703.1"/>
</dbReference>
<keyword evidence="2" id="KW-1185">Reference proteome</keyword>
<sequence>MTPVGVYWIKVEYGLTILKGRLRMSERIESFFLNFSGIHYISPSSKAPSASRFASVHTILVIDCPFSIFPGIWYEKAQPSWIFGVCRSNSIPPVNAGNIELRHVDMP</sequence>
<dbReference type="VEuPathDB" id="FungiDB:MCYG_02683"/>
<evidence type="ECO:0000313" key="1">
    <source>
        <dbReference type="EMBL" id="EEQ29864.1"/>
    </source>
</evidence>
<dbReference type="HOGENOM" id="CLU_2209420_0_0_1"/>
<proteinExistence type="predicted"/>
<reference evidence="2" key="1">
    <citation type="journal article" date="2012" name="MBio">
        <title>Comparative genome analysis of Trichophyton rubrum and related dermatophytes reveals candidate genes involved in infection.</title>
        <authorList>
            <person name="Martinez D.A."/>
            <person name="Oliver B.G."/>
            <person name="Graeser Y."/>
            <person name="Goldberg J.M."/>
            <person name="Li W."/>
            <person name="Martinez-Rossi N.M."/>
            <person name="Monod M."/>
            <person name="Shelest E."/>
            <person name="Barton R.C."/>
            <person name="Birch E."/>
            <person name="Brakhage A.A."/>
            <person name="Chen Z."/>
            <person name="Gurr S.J."/>
            <person name="Heiman D."/>
            <person name="Heitman J."/>
            <person name="Kosti I."/>
            <person name="Rossi A."/>
            <person name="Saif S."/>
            <person name="Samalova M."/>
            <person name="Saunders C.W."/>
            <person name="Shea T."/>
            <person name="Summerbell R.C."/>
            <person name="Xu J."/>
            <person name="Young S."/>
            <person name="Zeng Q."/>
            <person name="Birren B.W."/>
            <person name="Cuomo C.A."/>
            <person name="White T.C."/>
        </authorList>
    </citation>
    <scope>NUCLEOTIDE SEQUENCE [LARGE SCALE GENOMIC DNA]</scope>
    <source>
        <strain evidence="2">ATCC MYA-4605 / CBS 113480</strain>
    </source>
</reference>
<dbReference type="GeneID" id="9222879"/>
<dbReference type="AlphaFoldDB" id="C5FGH9"/>
<dbReference type="EMBL" id="DS995702">
    <property type="protein sequence ID" value="EEQ29864.1"/>
    <property type="molecule type" value="Genomic_DNA"/>
</dbReference>
<gene>
    <name evidence="1" type="ORF">MCYG_02683</name>
</gene>